<protein>
    <submittedName>
        <fullName evidence="2">Uncharacterized protein</fullName>
    </submittedName>
</protein>
<reference evidence="2" key="2">
    <citation type="submission" date="2023-06" db="EMBL/GenBank/DDBJ databases">
        <authorList>
            <consortium name="Lawrence Berkeley National Laboratory"/>
            <person name="Haridas S."/>
            <person name="Hensen N."/>
            <person name="Bonometti L."/>
            <person name="Westerberg I."/>
            <person name="Brannstrom I.O."/>
            <person name="Guillou S."/>
            <person name="Cros-Aarteil S."/>
            <person name="Calhoun S."/>
            <person name="Kuo A."/>
            <person name="Mondo S."/>
            <person name="Pangilinan J."/>
            <person name="Riley R."/>
            <person name="Labutti K."/>
            <person name="Andreopoulos B."/>
            <person name="Lipzen A."/>
            <person name="Chen C."/>
            <person name="Yanf M."/>
            <person name="Daum C."/>
            <person name="Ng V."/>
            <person name="Clum A."/>
            <person name="Steindorff A."/>
            <person name="Ohm R."/>
            <person name="Martin F."/>
            <person name="Silar P."/>
            <person name="Natvig D."/>
            <person name="Lalanne C."/>
            <person name="Gautier V."/>
            <person name="Ament-Velasquez S.L."/>
            <person name="Kruys A."/>
            <person name="Hutchinson M.I."/>
            <person name="Powell A.J."/>
            <person name="Barry K."/>
            <person name="Miller A.N."/>
            <person name="Grigoriev I.V."/>
            <person name="Debuchy R."/>
            <person name="Gladieux P."/>
            <person name="Thoren M.H."/>
            <person name="Johannesson H."/>
        </authorList>
    </citation>
    <scope>NUCLEOTIDE SEQUENCE</scope>
    <source>
        <strain evidence="2">CBS 314.62</strain>
    </source>
</reference>
<sequence>MLLAVFLLSILSSAASAQFCRRPNVGLLVVQNVSDPGIGMNGFAVPLFNDIDDCQFRADAPPISPNGASIPSTAQAIQFIQPAFEDDIGNDLDETSLGLFLEAMKPQVGHVPTADEMFFDFVLCTVVTGTGQTLSFGGLQHGEGLEFDAALPIVSYQCRLDFE</sequence>
<reference evidence="2" key="1">
    <citation type="journal article" date="2023" name="Mol. Phylogenet. Evol.">
        <title>Genome-scale phylogeny and comparative genomics of the fungal order Sordariales.</title>
        <authorList>
            <person name="Hensen N."/>
            <person name="Bonometti L."/>
            <person name="Westerberg I."/>
            <person name="Brannstrom I.O."/>
            <person name="Guillou S."/>
            <person name="Cros-Aarteil S."/>
            <person name="Calhoun S."/>
            <person name="Haridas S."/>
            <person name="Kuo A."/>
            <person name="Mondo S."/>
            <person name="Pangilinan J."/>
            <person name="Riley R."/>
            <person name="LaButti K."/>
            <person name="Andreopoulos B."/>
            <person name="Lipzen A."/>
            <person name="Chen C."/>
            <person name="Yan M."/>
            <person name="Daum C."/>
            <person name="Ng V."/>
            <person name="Clum A."/>
            <person name="Steindorff A."/>
            <person name="Ohm R.A."/>
            <person name="Martin F."/>
            <person name="Silar P."/>
            <person name="Natvig D.O."/>
            <person name="Lalanne C."/>
            <person name="Gautier V."/>
            <person name="Ament-Velasquez S.L."/>
            <person name="Kruys A."/>
            <person name="Hutchinson M.I."/>
            <person name="Powell A.J."/>
            <person name="Barry K."/>
            <person name="Miller A.N."/>
            <person name="Grigoriev I.V."/>
            <person name="Debuchy R."/>
            <person name="Gladieux P."/>
            <person name="Hiltunen Thoren M."/>
            <person name="Johannesson H."/>
        </authorList>
    </citation>
    <scope>NUCLEOTIDE SEQUENCE</scope>
    <source>
        <strain evidence="2">CBS 314.62</strain>
    </source>
</reference>
<proteinExistence type="predicted"/>
<dbReference type="AlphaFoldDB" id="A0AAE1CFV3"/>
<dbReference type="EMBL" id="JAULSO010000001">
    <property type="protein sequence ID" value="KAK3692997.1"/>
    <property type="molecule type" value="Genomic_DNA"/>
</dbReference>
<evidence type="ECO:0000256" key="1">
    <source>
        <dbReference type="SAM" id="SignalP"/>
    </source>
</evidence>
<evidence type="ECO:0000313" key="3">
    <source>
        <dbReference type="Proteomes" id="UP001270362"/>
    </source>
</evidence>
<evidence type="ECO:0000313" key="2">
    <source>
        <dbReference type="EMBL" id="KAK3692997.1"/>
    </source>
</evidence>
<name>A0AAE1CFV3_9PEZI</name>
<accession>A0AAE1CFV3</accession>
<feature type="chain" id="PRO_5042006357" evidence="1">
    <location>
        <begin position="18"/>
        <end position="163"/>
    </location>
</feature>
<gene>
    <name evidence="2" type="ORF">B0T22DRAFT_448764</name>
</gene>
<keyword evidence="1" id="KW-0732">Signal</keyword>
<dbReference type="Proteomes" id="UP001270362">
    <property type="component" value="Unassembled WGS sequence"/>
</dbReference>
<feature type="signal peptide" evidence="1">
    <location>
        <begin position="1"/>
        <end position="17"/>
    </location>
</feature>
<organism evidence="2 3">
    <name type="scientific">Podospora appendiculata</name>
    <dbReference type="NCBI Taxonomy" id="314037"/>
    <lineage>
        <taxon>Eukaryota</taxon>
        <taxon>Fungi</taxon>
        <taxon>Dikarya</taxon>
        <taxon>Ascomycota</taxon>
        <taxon>Pezizomycotina</taxon>
        <taxon>Sordariomycetes</taxon>
        <taxon>Sordariomycetidae</taxon>
        <taxon>Sordariales</taxon>
        <taxon>Podosporaceae</taxon>
        <taxon>Podospora</taxon>
    </lineage>
</organism>
<keyword evidence="3" id="KW-1185">Reference proteome</keyword>
<comment type="caution">
    <text evidence="2">The sequence shown here is derived from an EMBL/GenBank/DDBJ whole genome shotgun (WGS) entry which is preliminary data.</text>
</comment>